<dbReference type="PANTHER" id="PTHR45786">
    <property type="entry name" value="DNA BINDING PROTEIN-LIKE"/>
    <property type="match status" value="1"/>
</dbReference>
<protein>
    <submittedName>
        <fullName evidence="2">Helitron_like_N domain-containing protein</fullName>
    </submittedName>
</protein>
<gene>
    <name evidence="2" type="primary">evm_001721</name>
    <name evidence="2" type="ORF">TNCV_3211661</name>
</gene>
<organism evidence="2 3">
    <name type="scientific">Trichonephila clavipes</name>
    <name type="common">Golden silk orbweaver</name>
    <name type="synonym">Nephila clavipes</name>
    <dbReference type="NCBI Taxonomy" id="2585209"/>
    <lineage>
        <taxon>Eukaryota</taxon>
        <taxon>Metazoa</taxon>
        <taxon>Ecdysozoa</taxon>
        <taxon>Arthropoda</taxon>
        <taxon>Chelicerata</taxon>
        <taxon>Arachnida</taxon>
        <taxon>Araneae</taxon>
        <taxon>Araneomorphae</taxon>
        <taxon>Entelegynae</taxon>
        <taxon>Araneoidea</taxon>
        <taxon>Nephilidae</taxon>
        <taxon>Trichonephila</taxon>
    </lineage>
</organism>
<dbReference type="Pfam" id="PF14214">
    <property type="entry name" value="Helitron_like_N"/>
    <property type="match status" value="1"/>
</dbReference>
<evidence type="ECO:0000313" key="3">
    <source>
        <dbReference type="Proteomes" id="UP000887159"/>
    </source>
</evidence>
<dbReference type="Proteomes" id="UP000887159">
    <property type="component" value="Unassembled WGS sequence"/>
</dbReference>
<dbReference type="EMBL" id="BMAU01021238">
    <property type="protein sequence ID" value="GFY03529.1"/>
    <property type="molecule type" value="Genomic_DNA"/>
</dbReference>
<name>A0A8X6V8R7_TRICX</name>
<comment type="caution">
    <text evidence="2">The sequence shown here is derived from an EMBL/GenBank/DDBJ whole genome shotgun (WGS) entry which is preliminary data.</text>
</comment>
<feature type="domain" description="Helitron helicase-like" evidence="1">
    <location>
        <begin position="3"/>
        <end position="155"/>
    </location>
</feature>
<dbReference type="InterPro" id="IPR025476">
    <property type="entry name" value="Helitron_helicase-like"/>
</dbReference>
<reference evidence="2" key="1">
    <citation type="submission" date="2020-08" db="EMBL/GenBank/DDBJ databases">
        <title>Multicomponent nature underlies the extraordinary mechanical properties of spider dragline silk.</title>
        <authorList>
            <person name="Kono N."/>
            <person name="Nakamura H."/>
            <person name="Mori M."/>
            <person name="Yoshida Y."/>
            <person name="Ohtoshi R."/>
            <person name="Malay A.D."/>
            <person name="Moran D.A.P."/>
            <person name="Tomita M."/>
            <person name="Numata K."/>
            <person name="Arakawa K."/>
        </authorList>
    </citation>
    <scope>NUCLEOTIDE SEQUENCE</scope>
</reference>
<accession>A0A8X6V8R7</accession>
<dbReference type="PANTHER" id="PTHR45786:SF74">
    <property type="entry name" value="ATP-DEPENDENT DNA HELICASE"/>
    <property type="match status" value="1"/>
</dbReference>
<evidence type="ECO:0000259" key="1">
    <source>
        <dbReference type="Pfam" id="PF14214"/>
    </source>
</evidence>
<evidence type="ECO:0000313" key="2">
    <source>
        <dbReference type="EMBL" id="GFY03529.1"/>
    </source>
</evidence>
<dbReference type="AlphaFoldDB" id="A0A8X6V8R7"/>
<keyword evidence="3" id="KW-1185">Reference proteome</keyword>
<proteinExistence type="predicted"/>
<sequence>MNFYAYRLMIRRNEDNYIMKYRQLFHQYIVDMYVKTEMERLLFLRLNQTKHRSEEYVHLRDAVANEGNTTNIGKKIILPYSYIGSPRHMQEYAQDAMAYVRHYGRPVLFIIFTCNPAWDEIQQLLLPGQTQVDRHDITVRAFRQKLKSLMDFILKY</sequence>